<name>A0A2X1BS95_9BACI</name>
<dbReference type="AlphaFoldDB" id="A0A2X1BS95"/>
<proteinExistence type="predicted"/>
<organism evidence="1 2">
    <name type="scientific">Lysinibacillus capsici</name>
    <dbReference type="NCBI Taxonomy" id="2115968"/>
    <lineage>
        <taxon>Bacteria</taxon>
        <taxon>Bacillati</taxon>
        <taxon>Bacillota</taxon>
        <taxon>Bacilli</taxon>
        <taxon>Bacillales</taxon>
        <taxon>Bacillaceae</taxon>
        <taxon>Lysinibacillus</taxon>
    </lineage>
</organism>
<gene>
    <name evidence="1" type="ORF">NCTC7582_04794</name>
</gene>
<evidence type="ECO:0000313" key="2">
    <source>
        <dbReference type="Proteomes" id="UP000251431"/>
    </source>
</evidence>
<protein>
    <submittedName>
        <fullName evidence="1">Uncharacterized protein</fullName>
    </submittedName>
</protein>
<sequence>MLMVFSMFLITYSTETINKIQSSITEHSTVQEIQKNYRKSKSDYLPYDLGILRNGSYIKFGKSRQSRLFKKQKFLKIQ</sequence>
<reference evidence="1 2" key="1">
    <citation type="submission" date="2018-06" db="EMBL/GenBank/DDBJ databases">
        <authorList>
            <consortium name="Pathogen Informatics"/>
            <person name="Doyle S."/>
        </authorList>
    </citation>
    <scope>NUCLEOTIDE SEQUENCE [LARGE SCALE GENOMIC DNA]</scope>
    <source>
        <strain evidence="1 2">NCTC7582</strain>
    </source>
</reference>
<dbReference type="EMBL" id="UAQE01000004">
    <property type="protein sequence ID" value="SPU38825.1"/>
    <property type="molecule type" value="Genomic_DNA"/>
</dbReference>
<dbReference type="Proteomes" id="UP000251431">
    <property type="component" value="Unassembled WGS sequence"/>
</dbReference>
<evidence type="ECO:0000313" key="1">
    <source>
        <dbReference type="EMBL" id="SPU38825.1"/>
    </source>
</evidence>
<accession>A0A2X1BS95</accession>